<feature type="non-terminal residue" evidence="2">
    <location>
        <position position="1"/>
    </location>
</feature>
<dbReference type="EMBL" id="CAJVPJ010001249">
    <property type="protein sequence ID" value="CAG8583169.1"/>
    <property type="molecule type" value="Genomic_DNA"/>
</dbReference>
<organism evidence="2 3">
    <name type="scientific">Paraglomus occultum</name>
    <dbReference type="NCBI Taxonomy" id="144539"/>
    <lineage>
        <taxon>Eukaryota</taxon>
        <taxon>Fungi</taxon>
        <taxon>Fungi incertae sedis</taxon>
        <taxon>Mucoromycota</taxon>
        <taxon>Glomeromycotina</taxon>
        <taxon>Glomeromycetes</taxon>
        <taxon>Paraglomerales</taxon>
        <taxon>Paraglomeraceae</taxon>
        <taxon>Paraglomus</taxon>
    </lineage>
</organism>
<name>A0A9N9BXF3_9GLOM</name>
<protein>
    <submittedName>
        <fullName evidence="2">7271_t:CDS:1</fullName>
    </submittedName>
</protein>
<evidence type="ECO:0000313" key="3">
    <source>
        <dbReference type="Proteomes" id="UP000789572"/>
    </source>
</evidence>
<comment type="caution">
    <text evidence="2">The sequence shown here is derived from an EMBL/GenBank/DDBJ whole genome shotgun (WGS) entry which is preliminary data.</text>
</comment>
<gene>
    <name evidence="2" type="ORF">POCULU_LOCUS6593</name>
</gene>
<accession>A0A9N9BXF3</accession>
<sequence length="186" mass="20961">MKKRDKAERKLDEAKGEFDEAKEQLKEFEGDEDSGQLLKALLKRFRRDQSAEVCELLSAKLPSVPNITTLQSIFQLPFLSKLPVIDDLYLESPFDKYLSSSDNGAKDLAIHISYVLNSPVLASIGSAVGEDMLRGPIDLIVRNFVMLFREKLATDFLCWLNDVLILKGEEKASQSEFDAACEELRS</sequence>
<evidence type="ECO:0000313" key="2">
    <source>
        <dbReference type="EMBL" id="CAG8583169.1"/>
    </source>
</evidence>
<proteinExistence type="predicted"/>
<evidence type="ECO:0000256" key="1">
    <source>
        <dbReference type="SAM" id="Coils"/>
    </source>
</evidence>
<keyword evidence="3" id="KW-1185">Reference proteome</keyword>
<reference evidence="2" key="1">
    <citation type="submission" date="2021-06" db="EMBL/GenBank/DDBJ databases">
        <authorList>
            <person name="Kallberg Y."/>
            <person name="Tangrot J."/>
            <person name="Rosling A."/>
        </authorList>
    </citation>
    <scope>NUCLEOTIDE SEQUENCE</scope>
    <source>
        <strain evidence="2">IA702</strain>
    </source>
</reference>
<dbReference type="Proteomes" id="UP000789572">
    <property type="component" value="Unassembled WGS sequence"/>
</dbReference>
<dbReference type="AlphaFoldDB" id="A0A9N9BXF3"/>
<feature type="coiled-coil region" evidence="1">
    <location>
        <begin position="4"/>
        <end position="31"/>
    </location>
</feature>
<keyword evidence="1" id="KW-0175">Coiled coil</keyword>